<evidence type="ECO:0000259" key="1">
    <source>
        <dbReference type="SMART" id="SM00382"/>
    </source>
</evidence>
<dbReference type="CDD" id="cd00009">
    <property type="entry name" value="AAA"/>
    <property type="match status" value="1"/>
</dbReference>
<feature type="domain" description="AAA+ ATPase" evidence="1">
    <location>
        <begin position="52"/>
        <end position="232"/>
    </location>
</feature>
<dbReference type="SMART" id="SM00382">
    <property type="entry name" value="AAA"/>
    <property type="match status" value="1"/>
</dbReference>
<dbReference type="InterPro" id="IPR003593">
    <property type="entry name" value="AAA+_ATPase"/>
</dbReference>
<proteinExistence type="predicted"/>
<gene>
    <name evidence="2" type="ORF">HNR10_000752</name>
</gene>
<accession>A0A7Z0EJQ2</accession>
<dbReference type="Pfam" id="PF07728">
    <property type="entry name" value="AAA_5"/>
    <property type="match status" value="1"/>
</dbReference>
<evidence type="ECO:0000313" key="2">
    <source>
        <dbReference type="EMBL" id="NYJ32871.1"/>
    </source>
</evidence>
<protein>
    <submittedName>
        <fullName evidence="2">MoxR-like ATPase</fullName>
    </submittedName>
</protein>
<organism evidence="2 3">
    <name type="scientific">Nocardiopsis aegyptia</name>
    <dbReference type="NCBI Taxonomy" id="220378"/>
    <lineage>
        <taxon>Bacteria</taxon>
        <taxon>Bacillati</taxon>
        <taxon>Actinomycetota</taxon>
        <taxon>Actinomycetes</taxon>
        <taxon>Streptosporangiales</taxon>
        <taxon>Nocardiopsidaceae</taxon>
        <taxon>Nocardiopsis</taxon>
    </lineage>
</organism>
<dbReference type="SUPFAM" id="SSF52540">
    <property type="entry name" value="P-loop containing nucleoside triphosphate hydrolases"/>
    <property type="match status" value="1"/>
</dbReference>
<dbReference type="GO" id="GO:0016887">
    <property type="term" value="F:ATP hydrolysis activity"/>
    <property type="evidence" value="ECO:0007669"/>
    <property type="project" value="InterPro"/>
</dbReference>
<reference evidence="2 3" key="1">
    <citation type="submission" date="2020-07" db="EMBL/GenBank/DDBJ databases">
        <title>Sequencing the genomes of 1000 actinobacteria strains.</title>
        <authorList>
            <person name="Klenk H.-P."/>
        </authorList>
    </citation>
    <scope>NUCLEOTIDE SEQUENCE [LARGE SCALE GENOMIC DNA]</scope>
    <source>
        <strain evidence="2 3">DSM 44442</strain>
    </source>
</reference>
<sequence>MTWRPYYQGNGERYQGDLPVPPPWRFASTKQSARTFRPPDGLAEAVNAALCLRRPLLLTGAPGTGKSTVATSVAYELDLGDVLHWHVTSRSTLTEALYRYDALGRLDATRHDEPDDIGRFLQLGPLGTALMEQDRPRMLLIDEIDKSDIDLPSDLLNVIESGEFEIPELTRHAQEKVQVRLWDGNTTGTVHRGRVKCTKFPFIVMTNNGERSFPPPFLRRCIRFEMPAPDADSLADIVRAHLGDQLTQQANDLLTEFEHRIGRNESLATDQLLNALHLVIREAASNDEERARLVKLVLRDLSSA</sequence>
<dbReference type="InterPro" id="IPR011704">
    <property type="entry name" value="ATPase_dyneun-rel_AAA"/>
</dbReference>
<dbReference type="Proteomes" id="UP000572051">
    <property type="component" value="Unassembled WGS sequence"/>
</dbReference>
<comment type="caution">
    <text evidence="2">The sequence shown here is derived from an EMBL/GenBank/DDBJ whole genome shotgun (WGS) entry which is preliminary data.</text>
</comment>
<evidence type="ECO:0000313" key="3">
    <source>
        <dbReference type="Proteomes" id="UP000572051"/>
    </source>
</evidence>
<name>A0A7Z0EJQ2_9ACTN</name>
<keyword evidence="3" id="KW-1185">Reference proteome</keyword>
<dbReference type="RefSeq" id="WP_179820841.1">
    <property type="nucleotide sequence ID" value="NZ_JACCFS010000001.1"/>
</dbReference>
<dbReference type="AlphaFoldDB" id="A0A7Z0EJQ2"/>
<dbReference type="InterPro" id="IPR027417">
    <property type="entry name" value="P-loop_NTPase"/>
</dbReference>
<dbReference type="GO" id="GO:0005524">
    <property type="term" value="F:ATP binding"/>
    <property type="evidence" value="ECO:0007669"/>
    <property type="project" value="InterPro"/>
</dbReference>
<dbReference type="EMBL" id="JACCFS010000001">
    <property type="protein sequence ID" value="NYJ32871.1"/>
    <property type="molecule type" value="Genomic_DNA"/>
</dbReference>
<dbReference type="Gene3D" id="3.40.50.300">
    <property type="entry name" value="P-loop containing nucleotide triphosphate hydrolases"/>
    <property type="match status" value="1"/>
</dbReference>